<gene>
    <name evidence="2" type="ORF">GTP77_26895</name>
</gene>
<feature type="signal peptide" evidence="1">
    <location>
        <begin position="1"/>
        <end position="28"/>
    </location>
</feature>
<feature type="chain" id="PRO_5031333723" description="DUF2490 domain-containing protein" evidence="1">
    <location>
        <begin position="29"/>
        <end position="250"/>
    </location>
</feature>
<protein>
    <recommendedName>
        <fullName evidence="4">DUF2490 domain-containing protein</fullName>
    </recommendedName>
</protein>
<evidence type="ECO:0000256" key="1">
    <source>
        <dbReference type="SAM" id="SignalP"/>
    </source>
</evidence>
<dbReference type="AlphaFoldDB" id="A0A7X4HGR9"/>
<evidence type="ECO:0008006" key="4">
    <source>
        <dbReference type="Google" id="ProtNLM"/>
    </source>
</evidence>
<accession>A0A7X4HGR9</accession>
<sequence length="250" mass="28740">MKRAPTVPRFLLLLLAALLAGPLPQARAGTGYYLVSTYDVEGQKSVDFKYWNADYKHSSSVSSPELGFGYGVTSRWYTELSAVWIRLHGRSDRLAELEWQNDYMLTQGQYAFDLALHTSVGRSNASPHSYSVEIGPVLQTEVWRTQFNFNAFLQRDYRTGEPEQTQLVYQWQVKQRWKSWLQPGIQGFGEVGKWNDWLPEKRRSHRLGPALFGSRELGAGQELKYEAAWLVGRNSARTAKSFAMRVQYIF</sequence>
<organism evidence="2 3">
    <name type="scientific">Pseudoduganella aquatica</name>
    <dbReference type="NCBI Taxonomy" id="2660641"/>
    <lineage>
        <taxon>Bacteria</taxon>
        <taxon>Pseudomonadati</taxon>
        <taxon>Pseudomonadota</taxon>
        <taxon>Betaproteobacteria</taxon>
        <taxon>Burkholderiales</taxon>
        <taxon>Oxalobacteraceae</taxon>
        <taxon>Telluria group</taxon>
        <taxon>Pseudoduganella</taxon>
    </lineage>
</organism>
<dbReference type="Proteomes" id="UP000450676">
    <property type="component" value="Unassembled WGS sequence"/>
</dbReference>
<name>A0A7X4HGR9_9BURK</name>
<evidence type="ECO:0000313" key="3">
    <source>
        <dbReference type="Proteomes" id="UP000450676"/>
    </source>
</evidence>
<proteinExistence type="predicted"/>
<comment type="caution">
    <text evidence="2">The sequence shown here is derived from an EMBL/GenBank/DDBJ whole genome shotgun (WGS) entry which is preliminary data.</text>
</comment>
<keyword evidence="3" id="KW-1185">Reference proteome</keyword>
<dbReference type="EMBL" id="WWCU01000049">
    <property type="protein sequence ID" value="MYN10951.1"/>
    <property type="molecule type" value="Genomic_DNA"/>
</dbReference>
<keyword evidence="1" id="KW-0732">Signal</keyword>
<evidence type="ECO:0000313" key="2">
    <source>
        <dbReference type="EMBL" id="MYN10951.1"/>
    </source>
</evidence>
<reference evidence="2 3" key="1">
    <citation type="submission" date="2019-12" db="EMBL/GenBank/DDBJ databases">
        <title>Novel species isolated from a subtropical stream in China.</title>
        <authorList>
            <person name="Lu H."/>
        </authorList>
    </citation>
    <scope>NUCLEOTIDE SEQUENCE [LARGE SCALE GENOMIC DNA]</scope>
    <source>
        <strain evidence="2 3">FT127W</strain>
    </source>
</reference>